<feature type="chain" id="PRO_5016760914" description="Tetratricopeptide repeat protein" evidence="1">
    <location>
        <begin position="20"/>
        <end position="719"/>
    </location>
</feature>
<dbReference type="OrthoDB" id="179859at2"/>
<evidence type="ECO:0000313" key="3">
    <source>
        <dbReference type="Proteomes" id="UP000254258"/>
    </source>
</evidence>
<dbReference type="EMBL" id="QRBE01000011">
    <property type="protein sequence ID" value="RDS79660.1"/>
    <property type="molecule type" value="Genomic_DNA"/>
</dbReference>
<gene>
    <name evidence="2" type="ORF">DWU98_16465</name>
</gene>
<organism evidence="2 3">
    <name type="scientific">Dyella monticola</name>
    <dbReference type="NCBI Taxonomy" id="1927958"/>
    <lineage>
        <taxon>Bacteria</taxon>
        <taxon>Pseudomonadati</taxon>
        <taxon>Pseudomonadota</taxon>
        <taxon>Gammaproteobacteria</taxon>
        <taxon>Lysobacterales</taxon>
        <taxon>Rhodanobacteraceae</taxon>
        <taxon>Dyella</taxon>
    </lineage>
</organism>
<name>A0A370WU68_9GAMM</name>
<reference evidence="2 3" key="1">
    <citation type="submission" date="2018-07" db="EMBL/GenBank/DDBJ databases">
        <title>Dyella monticola sp. nov. and Dyella psychrodurans sp. nov. isolated from monsoon evergreen broad-leaved forest soil of Dinghu Mountain, China.</title>
        <authorList>
            <person name="Gao Z."/>
            <person name="Qiu L."/>
        </authorList>
    </citation>
    <scope>NUCLEOTIDE SEQUENCE [LARGE SCALE GENOMIC DNA]</scope>
    <source>
        <strain evidence="2 3">4G-K06</strain>
    </source>
</reference>
<evidence type="ECO:0008006" key="4">
    <source>
        <dbReference type="Google" id="ProtNLM"/>
    </source>
</evidence>
<protein>
    <recommendedName>
        <fullName evidence="4">Tetratricopeptide repeat protein</fullName>
    </recommendedName>
</protein>
<dbReference type="RefSeq" id="WP_115496667.1">
    <property type="nucleotide sequence ID" value="NZ_QRBE01000011.1"/>
</dbReference>
<evidence type="ECO:0000313" key="2">
    <source>
        <dbReference type="EMBL" id="RDS79660.1"/>
    </source>
</evidence>
<dbReference type="AlphaFoldDB" id="A0A370WU68"/>
<sequence>MWRGAVLLLFLAWCSGACAASKKPYLPEGFLRYPPYNGFDFEAINLLPAPRDGLVDVELQDGDMRNASQFFPGVSYPDFEKKTAEADYDGVPSNLRSEVQAMRSAPDGDAAYAAGKDLPIAIRTYIAGAMDFRLAHPNVVDPYKGPVPGSSVPAGDATPAEKKVALDRAISRFEALLKLPDDPKRFRGVDAAYMLGRSLALRGATGDEAKAEDAFVLTRTLAKEGMPDPQGLAVSSFGEQARLVRARGDVPGAVELYAEQASHGSTQAVASLKWVAQALYGEANSMSNAEHQPLVQKLLVDYALAINDNGDISQLVYTNYTDAATNRPSSPALYSISGIKPILDTARTWPANEIAAPDHLAALAYRVNDLAFARKLLAGQMSALAWRLRAKLDLADGKLESAEQALVNARKLTGTDTWKAAPSGLSEFNVEGVCKELTQLERARGEFELAMSNILACERQGLFVDNQGELDYIADGILTTPELIAFVDSHATGKTNDAYGNDLRSTLARRLIREGRIHLALRYANPKGGDYVEDLSQDGPEKSRTQLQLMQAYVSAKDEIANSTSRVARAQAWYTIALLTRVHYYGIFGGDPDLTHRGEPTYQFPGVSPAEAARVTALSHVQYLRDRHWYAAYNEALKASQLVPPRSQAYAAILCHAAHWMHQAPAVDDHDPTAAFAYTYRLYIKHGAYVPWANKFGQICPQPDFPRAARLGWKKYASR</sequence>
<dbReference type="Proteomes" id="UP000254258">
    <property type="component" value="Unassembled WGS sequence"/>
</dbReference>
<accession>A0A370WU68</accession>
<proteinExistence type="predicted"/>
<feature type="signal peptide" evidence="1">
    <location>
        <begin position="1"/>
        <end position="19"/>
    </location>
</feature>
<keyword evidence="3" id="KW-1185">Reference proteome</keyword>
<evidence type="ECO:0000256" key="1">
    <source>
        <dbReference type="SAM" id="SignalP"/>
    </source>
</evidence>
<comment type="caution">
    <text evidence="2">The sequence shown here is derived from an EMBL/GenBank/DDBJ whole genome shotgun (WGS) entry which is preliminary data.</text>
</comment>
<keyword evidence="1" id="KW-0732">Signal</keyword>